<gene>
    <name evidence="8" type="ORF">OHK93_000150</name>
</gene>
<sequence>MERYRLIVAAHEILSDPAKRRAYDKTGAGWNGRPENEPPRHYWTSHGEAKWSGFDTNDSPFRNATWEDWEKWYQRQSGKKQSPVYTSNGGFLTLIISVVFLGAFGQSLRVEDYGSMFRRQVEQVHDDASKYMRQRRVETQDFKNRDARLQSFLRTRDPHGYGVDDPREASYQKLLPEPETCISDVVHQQGQQTSRGTNTYLVGTGASRLLIDTGEGKPVWASALASLLKCERTTITKALVTHWHPDHVGGFEQLLDLCPEAKIYENDPPKGVEPIETSQIFETEGATIKAFYCPGHTSNHMSFILEEEDAMFTGDNVLGHGTAVFEDLATYLQSLKEMKQQFKGRAYPGHGAVIEDGPAKIQEYLEHRQEREQQVLDLLKTAGDEGMTPMEIVKVIYKDYPQNLWEPACNGVLQILRKLELEGRVCKAGEGRWRMKD</sequence>
<dbReference type="InterPro" id="IPR036869">
    <property type="entry name" value="J_dom_sf"/>
</dbReference>
<feature type="domain" description="Metallo-beta-lactamase" evidence="7">
    <location>
        <begin position="196"/>
        <end position="350"/>
    </location>
</feature>
<evidence type="ECO:0000256" key="6">
    <source>
        <dbReference type="SAM" id="Phobius"/>
    </source>
</evidence>
<dbReference type="AlphaFoldDB" id="A0AA43QEC4"/>
<dbReference type="InterPro" id="IPR050662">
    <property type="entry name" value="Sec-metab_biosynth-thioest"/>
</dbReference>
<dbReference type="InterPro" id="IPR041516">
    <property type="entry name" value="LACTB2_WH"/>
</dbReference>
<dbReference type="Gene3D" id="3.60.15.10">
    <property type="entry name" value="Ribonuclease Z/Hydroxyacylglutathione hydrolase-like"/>
    <property type="match status" value="1"/>
</dbReference>
<dbReference type="Proteomes" id="UP001161017">
    <property type="component" value="Unassembled WGS sequence"/>
</dbReference>
<dbReference type="GO" id="GO:0046872">
    <property type="term" value="F:metal ion binding"/>
    <property type="evidence" value="ECO:0007669"/>
    <property type="project" value="UniProtKB-KW"/>
</dbReference>
<dbReference type="PANTHER" id="PTHR23131">
    <property type="entry name" value="ENDORIBONUCLEASE LACTB2"/>
    <property type="match status" value="1"/>
</dbReference>
<evidence type="ECO:0000256" key="4">
    <source>
        <dbReference type="ARBA" id="ARBA00022801"/>
    </source>
</evidence>
<protein>
    <recommendedName>
        <fullName evidence="7">Metallo-beta-lactamase domain-containing protein</fullName>
    </recommendedName>
</protein>
<comment type="similarity">
    <text evidence="2">Belongs to the metallo-beta-lactamase superfamily. Glyoxalase II family.</text>
</comment>
<evidence type="ECO:0000313" key="9">
    <source>
        <dbReference type="Proteomes" id="UP001161017"/>
    </source>
</evidence>
<evidence type="ECO:0000259" key="7">
    <source>
        <dbReference type="SMART" id="SM00849"/>
    </source>
</evidence>
<keyword evidence="5" id="KW-0862">Zinc</keyword>
<evidence type="ECO:0000256" key="2">
    <source>
        <dbReference type="ARBA" id="ARBA00006759"/>
    </source>
</evidence>
<dbReference type="GO" id="GO:0016787">
    <property type="term" value="F:hydrolase activity"/>
    <property type="evidence" value="ECO:0007669"/>
    <property type="project" value="UniProtKB-KW"/>
</dbReference>
<dbReference type="Gene3D" id="1.10.10.10">
    <property type="entry name" value="Winged helix-like DNA-binding domain superfamily/Winged helix DNA-binding domain"/>
    <property type="match status" value="1"/>
</dbReference>
<dbReference type="SMART" id="SM00849">
    <property type="entry name" value="Lactamase_B"/>
    <property type="match status" value="1"/>
</dbReference>
<keyword evidence="9" id="KW-1185">Reference proteome</keyword>
<name>A0AA43QEC4_9LECA</name>
<accession>A0AA43QEC4</accession>
<keyword evidence="6" id="KW-0472">Membrane</keyword>
<keyword evidence="6" id="KW-0812">Transmembrane</keyword>
<dbReference type="InterPro" id="IPR036388">
    <property type="entry name" value="WH-like_DNA-bd_sf"/>
</dbReference>
<keyword evidence="4" id="KW-0378">Hydrolase</keyword>
<evidence type="ECO:0000256" key="5">
    <source>
        <dbReference type="ARBA" id="ARBA00022833"/>
    </source>
</evidence>
<dbReference type="PANTHER" id="PTHR23131:SF0">
    <property type="entry name" value="ENDORIBONUCLEASE LACTB2"/>
    <property type="match status" value="1"/>
</dbReference>
<reference evidence="8" key="1">
    <citation type="journal article" date="2023" name="Genome Biol. Evol.">
        <title>First Whole Genome Sequence and Flow Cytometry Genome Size Data for the Lichen-Forming Fungus Ramalina farinacea (Ascomycota).</title>
        <authorList>
            <person name="Llewellyn T."/>
            <person name="Mian S."/>
            <person name="Hill R."/>
            <person name="Leitch I.J."/>
            <person name="Gaya E."/>
        </authorList>
    </citation>
    <scope>NUCLEOTIDE SEQUENCE</scope>
    <source>
        <strain evidence="8">LIQ254RAFAR</strain>
    </source>
</reference>
<dbReference type="FunFam" id="3.60.15.10:FF:000041">
    <property type="entry name" value="Metallo-beta-lactamase domain protein"/>
    <property type="match status" value="1"/>
</dbReference>
<dbReference type="InterPro" id="IPR036866">
    <property type="entry name" value="RibonucZ/Hydroxyglut_hydro"/>
</dbReference>
<dbReference type="PROSITE" id="PS00636">
    <property type="entry name" value="DNAJ_1"/>
    <property type="match status" value="1"/>
</dbReference>
<evidence type="ECO:0000256" key="3">
    <source>
        <dbReference type="ARBA" id="ARBA00022723"/>
    </source>
</evidence>
<dbReference type="InterPro" id="IPR018253">
    <property type="entry name" value="DnaJ_domain_CS"/>
</dbReference>
<organism evidence="8 9">
    <name type="scientific">Ramalina farinacea</name>
    <dbReference type="NCBI Taxonomy" id="258253"/>
    <lineage>
        <taxon>Eukaryota</taxon>
        <taxon>Fungi</taxon>
        <taxon>Dikarya</taxon>
        <taxon>Ascomycota</taxon>
        <taxon>Pezizomycotina</taxon>
        <taxon>Lecanoromycetes</taxon>
        <taxon>OSLEUM clade</taxon>
        <taxon>Lecanoromycetidae</taxon>
        <taxon>Lecanorales</taxon>
        <taxon>Lecanorineae</taxon>
        <taxon>Ramalinaceae</taxon>
        <taxon>Ramalina</taxon>
    </lineage>
</organism>
<dbReference type="SUPFAM" id="SSF46565">
    <property type="entry name" value="Chaperone J-domain"/>
    <property type="match status" value="1"/>
</dbReference>
<dbReference type="Pfam" id="PF00753">
    <property type="entry name" value="Lactamase_B"/>
    <property type="match status" value="1"/>
</dbReference>
<proteinExistence type="inferred from homology"/>
<dbReference type="SUPFAM" id="SSF56281">
    <property type="entry name" value="Metallo-hydrolase/oxidoreductase"/>
    <property type="match status" value="1"/>
</dbReference>
<comment type="cofactor">
    <cofactor evidence="1">
        <name>Zn(2+)</name>
        <dbReference type="ChEBI" id="CHEBI:29105"/>
    </cofactor>
</comment>
<feature type="transmembrane region" description="Helical" evidence="6">
    <location>
        <begin position="84"/>
        <end position="105"/>
    </location>
</feature>
<dbReference type="Gene3D" id="1.10.287.110">
    <property type="entry name" value="DnaJ domain"/>
    <property type="match status" value="1"/>
</dbReference>
<evidence type="ECO:0000313" key="8">
    <source>
        <dbReference type="EMBL" id="MDI1485016.1"/>
    </source>
</evidence>
<dbReference type="CDD" id="cd07722">
    <property type="entry name" value="LACTB2-like_MBL-fold"/>
    <property type="match status" value="1"/>
</dbReference>
<keyword evidence="3" id="KW-0479">Metal-binding</keyword>
<comment type="caution">
    <text evidence="8">The sequence shown here is derived from an EMBL/GenBank/DDBJ whole genome shotgun (WGS) entry which is preliminary data.</text>
</comment>
<dbReference type="InterPro" id="IPR001279">
    <property type="entry name" value="Metallo-B-lactamas"/>
</dbReference>
<dbReference type="InterPro" id="IPR047921">
    <property type="entry name" value="LACTB2-like_MBL-fold"/>
</dbReference>
<keyword evidence="6" id="KW-1133">Transmembrane helix</keyword>
<evidence type="ECO:0000256" key="1">
    <source>
        <dbReference type="ARBA" id="ARBA00001947"/>
    </source>
</evidence>
<dbReference type="EMBL" id="JAPUFD010000001">
    <property type="protein sequence ID" value="MDI1485016.1"/>
    <property type="molecule type" value="Genomic_DNA"/>
</dbReference>
<dbReference type="GO" id="GO:0044550">
    <property type="term" value="P:secondary metabolite biosynthetic process"/>
    <property type="evidence" value="ECO:0007669"/>
    <property type="project" value="UniProtKB-ARBA"/>
</dbReference>
<dbReference type="FunFam" id="1.10.10.10:FF:000328">
    <property type="entry name" value="Lactamase beta 2"/>
    <property type="match status" value="1"/>
</dbReference>
<dbReference type="Pfam" id="PF17778">
    <property type="entry name" value="WHD_BLACT"/>
    <property type="match status" value="1"/>
</dbReference>